<dbReference type="SMART" id="SM00388">
    <property type="entry name" value="HisKA"/>
    <property type="match status" value="1"/>
</dbReference>
<dbReference type="InterPro" id="IPR036890">
    <property type="entry name" value="HATPase_C_sf"/>
</dbReference>
<dbReference type="Pfam" id="PF02518">
    <property type="entry name" value="HATPase_c"/>
    <property type="match status" value="1"/>
</dbReference>
<dbReference type="Proteomes" id="UP001162891">
    <property type="component" value="Chromosome"/>
</dbReference>
<evidence type="ECO:0000256" key="1">
    <source>
        <dbReference type="ARBA" id="ARBA00000085"/>
    </source>
</evidence>
<dbReference type="CDD" id="cd00130">
    <property type="entry name" value="PAS"/>
    <property type="match status" value="1"/>
</dbReference>
<dbReference type="InterPro" id="IPR001789">
    <property type="entry name" value="Sig_transdc_resp-reg_receiver"/>
</dbReference>
<dbReference type="EMBL" id="AP025591">
    <property type="protein sequence ID" value="BDG01970.1"/>
    <property type="molecule type" value="Genomic_DNA"/>
</dbReference>
<evidence type="ECO:0000256" key="4">
    <source>
        <dbReference type="PROSITE-ProRule" id="PRU00169"/>
    </source>
</evidence>
<dbReference type="PROSITE" id="PS50113">
    <property type="entry name" value="PAC"/>
    <property type="match status" value="1"/>
</dbReference>
<dbReference type="PROSITE" id="PS50112">
    <property type="entry name" value="PAS"/>
    <property type="match status" value="1"/>
</dbReference>
<evidence type="ECO:0000256" key="2">
    <source>
        <dbReference type="ARBA" id="ARBA00012438"/>
    </source>
</evidence>
<dbReference type="Pfam" id="PF08447">
    <property type="entry name" value="PAS_3"/>
    <property type="match status" value="1"/>
</dbReference>
<dbReference type="Gene3D" id="3.30.450.40">
    <property type="match status" value="1"/>
</dbReference>
<keyword evidence="3 4" id="KW-0597">Phosphoprotein</keyword>
<dbReference type="Gene3D" id="3.30.565.10">
    <property type="entry name" value="Histidine kinase-like ATPase, C-terminal domain"/>
    <property type="match status" value="1"/>
</dbReference>
<dbReference type="Gene3D" id="3.30.450.20">
    <property type="entry name" value="PAS domain"/>
    <property type="match status" value="1"/>
</dbReference>
<dbReference type="PANTHER" id="PTHR43065">
    <property type="entry name" value="SENSOR HISTIDINE KINASE"/>
    <property type="match status" value="1"/>
</dbReference>
<dbReference type="CDD" id="cd00082">
    <property type="entry name" value="HisKA"/>
    <property type="match status" value="1"/>
</dbReference>
<dbReference type="Gene3D" id="3.40.50.2300">
    <property type="match status" value="1"/>
</dbReference>
<dbReference type="SUPFAM" id="SSF47384">
    <property type="entry name" value="Homodimeric domain of signal transducing histidine kinase"/>
    <property type="match status" value="1"/>
</dbReference>
<evidence type="ECO:0000256" key="3">
    <source>
        <dbReference type="ARBA" id="ARBA00022553"/>
    </source>
</evidence>
<dbReference type="Pfam" id="PF00072">
    <property type="entry name" value="Response_reg"/>
    <property type="match status" value="1"/>
</dbReference>
<accession>A0ABM7WR78</accession>
<protein>
    <recommendedName>
        <fullName evidence="2">histidine kinase</fullName>
        <ecNumber evidence="2">2.7.13.3</ecNumber>
    </recommendedName>
</protein>
<dbReference type="InterPro" id="IPR003594">
    <property type="entry name" value="HATPase_dom"/>
</dbReference>
<dbReference type="InterPro" id="IPR029016">
    <property type="entry name" value="GAF-like_dom_sf"/>
</dbReference>
<dbReference type="Gene3D" id="1.10.287.130">
    <property type="match status" value="1"/>
</dbReference>
<dbReference type="NCBIfam" id="TIGR00229">
    <property type="entry name" value="sensory_box"/>
    <property type="match status" value="1"/>
</dbReference>
<sequence length="691" mass="73631">MLPHPPGWHSEPVRILDVQTPASAEGSRRSLDALRAIVEATTSTGRAFFDALVVNLARALRVRHAFAGELLPGVTPVRARTLAVAWDGTLGDNFVYDLAGTPCENVLVSSSLAYYPRGAAHAFPYDAGLARLGIEAYMGAPLLAPDGAVLGILVVLHDAPLDESLDPQAVLRVFAARAATELSRIRSEERLRESDDMLRFALEAAGMATFDWDPAKEQARWSDGAAAVLGLAPGSFGGRLEDLVATVHPDDRELVISCAGDAISGRKNGIDVEYRVAAGGGPERWIHQRGRVTRRPDGSTRISGVIADVTERRKLEDGLLHAQKMEGLGRLAGGVAHDFNNLLTVIRSFTELAEGHLAGDAEALELVIPIREAAERATALTRQLLAFARRQVTRPRVLELDRLVGDLGRLLTRLLGEDVQLEVRLGAPDGRVRMDPGQLEQVLVNLAVNARDAMPGGGFLSVSTALVEVTAEEARGRLIAAGPHVAIRVRDSGAGMDGATLARAFEPFFTTKGPDRGTGLGLATCHGIVAQAGGAIWLESEPGRGTTAVILLPGHDGDPADEAARSPAQAPRGDATLLFVEDEDRVRALAQRALGALGYRVLAARDGAEAIAIAVGHPGRIDLLVTDMVLPHMDGREVARRVRAIRPEVRVLLASGYSELLPGGPLEDGTLFLQKPYTPAELGARIREALR</sequence>
<evidence type="ECO:0000259" key="6">
    <source>
        <dbReference type="PROSITE" id="PS50110"/>
    </source>
</evidence>
<evidence type="ECO:0000313" key="10">
    <source>
        <dbReference type="Proteomes" id="UP001162891"/>
    </source>
</evidence>
<dbReference type="SUPFAM" id="SSF52172">
    <property type="entry name" value="CheY-like"/>
    <property type="match status" value="1"/>
</dbReference>
<dbReference type="InterPro" id="IPR011006">
    <property type="entry name" value="CheY-like_superfamily"/>
</dbReference>
<gene>
    <name evidence="9" type="ORF">AMOR_09660</name>
</gene>
<dbReference type="PROSITE" id="PS50109">
    <property type="entry name" value="HIS_KIN"/>
    <property type="match status" value="1"/>
</dbReference>
<dbReference type="InterPro" id="IPR036097">
    <property type="entry name" value="HisK_dim/P_sf"/>
</dbReference>
<feature type="domain" description="Response regulatory" evidence="6">
    <location>
        <begin position="576"/>
        <end position="690"/>
    </location>
</feature>
<dbReference type="InterPro" id="IPR013655">
    <property type="entry name" value="PAS_fold_3"/>
</dbReference>
<dbReference type="SUPFAM" id="SSF55781">
    <property type="entry name" value="GAF domain-like"/>
    <property type="match status" value="1"/>
</dbReference>
<dbReference type="EC" id="2.7.13.3" evidence="2"/>
<dbReference type="SUPFAM" id="SSF55785">
    <property type="entry name" value="PYP-like sensor domain (PAS domain)"/>
    <property type="match status" value="1"/>
</dbReference>
<dbReference type="InterPro" id="IPR003661">
    <property type="entry name" value="HisK_dim/P_dom"/>
</dbReference>
<evidence type="ECO:0000259" key="8">
    <source>
        <dbReference type="PROSITE" id="PS50113"/>
    </source>
</evidence>
<feature type="domain" description="PAC" evidence="8">
    <location>
        <begin position="270"/>
        <end position="321"/>
    </location>
</feature>
<dbReference type="PROSITE" id="PS50110">
    <property type="entry name" value="RESPONSE_REGULATORY"/>
    <property type="match status" value="1"/>
</dbReference>
<evidence type="ECO:0000259" key="7">
    <source>
        <dbReference type="PROSITE" id="PS50112"/>
    </source>
</evidence>
<dbReference type="InterPro" id="IPR005467">
    <property type="entry name" value="His_kinase_dom"/>
</dbReference>
<dbReference type="SMART" id="SM00448">
    <property type="entry name" value="REC"/>
    <property type="match status" value="1"/>
</dbReference>
<dbReference type="SMART" id="SM00387">
    <property type="entry name" value="HATPase_c"/>
    <property type="match status" value="1"/>
</dbReference>
<dbReference type="InterPro" id="IPR035965">
    <property type="entry name" value="PAS-like_dom_sf"/>
</dbReference>
<feature type="modified residue" description="4-aspartylphosphate" evidence="4">
    <location>
        <position position="627"/>
    </location>
</feature>
<organism evidence="9 10">
    <name type="scientific">Anaeromyxobacter oryzae</name>
    <dbReference type="NCBI Taxonomy" id="2918170"/>
    <lineage>
        <taxon>Bacteria</taxon>
        <taxon>Pseudomonadati</taxon>
        <taxon>Myxococcota</taxon>
        <taxon>Myxococcia</taxon>
        <taxon>Myxococcales</taxon>
        <taxon>Cystobacterineae</taxon>
        <taxon>Anaeromyxobacteraceae</taxon>
        <taxon>Anaeromyxobacter</taxon>
    </lineage>
</organism>
<keyword evidence="10" id="KW-1185">Reference proteome</keyword>
<dbReference type="PRINTS" id="PR00344">
    <property type="entry name" value="BCTRLSENSOR"/>
</dbReference>
<reference evidence="10" key="1">
    <citation type="journal article" date="2022" name="Int. J. Syst. Evol. Microbiol.">
        <title>Anaeromyxobacter oryzae sp. nov., Anaeromyxobacter diazotrophicus sp. nov. and Anaeromyxobacter paludicola sp. nov., isolated from paddy soils.</title>
        <authorList>
            <person name="Itoh H."/>
            <person name="Xu Z."/>
            <person name="Mise K."/>
            <person name="Masuda Y."/>
            <person name="Ushijima N."/>
            <person name="Hayakawa C."/>
            <person name="Shiratori Y."/>
            <person name="Senoo K."/>
        </authorList>
    </citation>
    <scope>NUCLEOTIDE SEQUENCE [LARGE SCALE GENOMIC DNA]</scope>
    <source>
        <strain evidence="10">Red232</strain>
    </source>
</reference>
<evidence type="ECO:0000259" key="5">
    <source>
        <dbReference type="PROSITE" id="PS50109"/>
    </source>
</evidence>
<comment type="catalytic activity">
    <reaction evidence="1">
        <text>ATP + protein L-histidine = ADP + protein N-phospho-L-histidine.</text>
        <dbReference type="EC" id="2.7.13.3"/>
    </reaction>
</comment>
<dbReference type="PANTHER" id="PTHR43065:SF42">
    <property type="entry name" value="TWO-COMPONENT SENSOR PPRA"/>
    <property type="match status" value="1"/>
</dbReference>
<dbReference type="Pfam" id="PF00512">
    <property type="entry name" value="HisKA"/>
    <property type="match status" value="1"/>
</dbReference>
<dbReference type="InterPro" id="IPR000014">
    <property type="entry name" value="PAS"/>
</dbReference>
<proteinExistence type="predicted"/>
<dbReference type="InterPro" id="IPR004358">
    <property type="entry name" value="Sig_transdc_His_kin-like_C"/>
</dbReference>
<dbReference type="InterPro" id="IPR000700">
    <property type="entry name" value="PAS-assoc_C"/>
</dbReference>
<dbReference type="SUPFAM" id="SSF55874">
    <property type="entry name" value="ATPase domain of HSP90 chaperone/DNA topoisomerase II/histidine kinase"/>
    <property type="match status" value="1"/>
</dbReference>
<evidence type="ECO:0000313" key="9">
    <source>
        <dbReference type="EMBL" id="BDG01970.1"/>
    </source>
</evidence>
<feature type="domain" description="Histidine kinase" evidence="5">
    <location>
        <begin position="334"/>
        <end position="556"/>
    </location>
</feature>
<name>A0ABM7WR78_9BACT</name>
<feature type="domain" description="PAS" evidence="7">
    <location>
        <begin position="194"/>
        <end position="266"/>
    </location>
</feature>